<name>I3UNA7_PSEPU</name>
<organism evidence="1 2">
    <name type="scientific">Pseudomonas putida ND6</name>
    <dbReference type="NCBI Taxonomy" id="231023"/>
    <lineage>
        <taxon>Bacteria</taxon>
        <taxon>Pseudomonadati</taxon>
        <taxon>Pseudomonadota</taxon>
        <taxon>Gammaproteobacteria</taxon>
        <taxon>Pseudomonadales</taxon>
        <taxon>Pseudomonadaceae</taxon>
        <taxon>Pseudomonas</taxon>
    </lineage>
</organism>
<proteinExistence type="predicted"/>
<evidence type="ECO:0000313" key="1">
    <source>
        <dbReference type="EMBL" id="AFK66978.1"/>
    </source>
</evidence>
<dbReference type="KEGG" id="ppi:YSA_00376"/>
<gene>
    <name evidence="1" type="ORF">YSA_00376</name>
</gene>
<dbReference type="AlphaFoldDB" id="I3UNA7"/>
<dbReference type="Proteomes" id="UP000005268">
    <property type="component" value="Chromosome"/>
</dbReference>
<protein>
    <submittedName>
        <fullName evidence="1">Uncharacterized protein</fullName>
    </submittedName>
</protein>
<accession>I3UNA7</accession>
<evidence type="ECO:0000313" key="2">
    <source>
        <dbReference type="Proteomes" id="UP000005268"/>
    </source>
</evidence>
<sequence length="71" mass="7390">MRQHLPVVGKAGHTALGSEGLGLRAGVGYRTQLGLRHIAQVLVMLPAHDAGANQGNTKGCVQQPVLLSLLL</sequence>
<reference evidence="1 2" key="1">
    <citation type="journal article" date="2012" name="J. Bacteriol.">
        <title>Complete Genome Sequence of the Naphthalene-Degrading Pseudomonas putida Strain ND6.</title>
        <authorList>
            <person name="Li S."/>
            <person name="Zhao H."/>
            <person name="Li Y."/>
            <person name="Niu S."/>
            <person name="Cai B."/>
        </authorList>
    </citation>
    <scope>NUCLEOTIDE SEQUENCE [LARGE SCALE GENOMIC DNA]</scope>
    <source>
        <strain evidence="1 2">ND6</strain>
    </source>
</reference>
<dbReference type="HOGENOM" id="CLU_2737008_0_0_6"/>
<dbReference type="EMBL" id="CP003588">
    <property type="protein sequence ID" value="AFK66978.1"/>
    <property type="molecule type" value="Genomic_DNA"/>
</dbReference>